<dbReference type="InterPro" id="IPR036322">
    <property type="entry name" value="WD40_repeat_dom_sf"/>
</dbReference>
<evidence type="ECO:0000259" key="5">
    <source>
        <dbReference type="SMART" id="SM00530"/>
    </source>
</evidence>
<dbReference type="InterPro" id="IPR019775">
    <property type="entry name" value="WD40_repeat_CS"/>
</dbReference>
<feature type="region of interest" description="Disordered" evidence="4">
    <location>
        <begin position="89"/>
        <end position="111"/>
    </location>
</feature>
<dbReference type="SUPFAM" id="SSF50978">
    <property type="entry name" value="WD40 repeat-like"/>
    <property type="match status" value="1"/>
</dbReference>
<keyword evidence="7" id="KW-1185">Reference proteome</keyword>
<protein>
    <submittedName>
        <fullName evidence="6">XRE family transcriptional regulator</fullName>
    </submittedName>
</protein>
<dbReference type="InterPro" id="IPR001680">
    <property type="entry name" value="WD40_rpt"/>
</dbReference>
<reference evidence="6 7" key="1">
    <citation type="submission" date="2022-10" db="EMBL/GenBank/DDBJ databases">
        <title>Draft genome sequence of Streptomyces sp. YSPA8.</title>
        <authorList>
            <person name="Moriuchi R."/>
            <person name="Dohra H."/>
            <person name="Yamamura H."/>
            <person name="Kodani S."/>
        </authorList>
    </citation>
    <scope>NUCLEOTIDE SEQUENCE [LARGE SCALE GENOMIC DNA]</scope>
    <source>
        <strain evidence="6 7">YSPA8</strain>
    </source>
</reference>
<feature type="repeat" description="WD" evidence="3">
    <location>
        <begin position="1155"/>
        <end position="1195"/>
    </location>
</feature>
<dbReference type="Proteomes" id="UP001291653">
    <property type="component" value="Unassembled WGS sequence"/>
</dbReference>
<feature type="repeat" description="WD" evidence="3">
    <location>
        <begin position="666"/>
        <end position="707"/>
    </location>
</feature>
<accession>A0ABQ5NX75</accession>
<gene>
    <name evidence="6" type="ORF">SYYSPA8_11660</name>
</gene>
<dbReference type="PROSITE" id="PS50294">
    <property type="entry name" value="WD_REPEATS_REGION"/>
    <property type="match status" value="2"/>
</dbReference>
<dbReference type="SUPFAM" id="SSF50998">
    <property type="entry name" value="Quinoprotein alcohol dehydrogenase-like"/>
    <property type="match status" value="1"/>
</dbReference>
<feature type="repeat" description="WD" evidence="3">
    <location>
        <begin position="823"/>
        <end position="854"/>
    </location>
</feature>
<dbReference type="Pfam" id="PF20703">
    <property type="entry name" value="nSTAND1"/>
    <property type="match status" value="1"/>
</dbReference>
<dbReference type="PROSITE" id="PS50082">
    <property type="entry name" value="WD_REPEATS_2"/>
    <property type="match status" value="6"/>
</dbReference>
<feature type="repeat" description="WD" evidence="3">
    <location>
        <begin position="753"/>
        <end position="794"/>
    </location>
</feature>
<dbReference type="PROSITE" id="PS00678">
    <property type="entry name" value="WD_REPEATS_1"/>
    <property type="match status" value="1"/>
</dbReference>
<dbReference type="SMART" id="SM00320">
    <property type="entry name" value="WD40"/>
    <property type="match status" value="13"/>
</dbReference>
<dbReference type="InterPro" id="IPR011047">
    <property type="entry name" value="Quinoprotein_ADH-like_sf"/>
</dbReference>
<evidence type="ECO:0000256" key="3">
    <source>
        <dbReference type="PROSITE-ProRule" id="PRU00221"/>
    </source>
</evidence>
<dbReference type="CDD" id="cd00200">
    <property type="entry name" value="WD40"/>
    <property type="match status" value="2"/>
</dbReference>
<dbReference type="Gene3D" id="3.40.50.300">
    <property type="entry name" value="P-loop containing nucleotide triphosphate hydrolases"/>
    <property type="match status" value="1"/>
</dbReference>
<dbReference type="InterPro" id="IPR049052">
    <property type="entry name" value="nSTAND1"/>
</dbReference>
<evidence type="ECO:0000256" key="4">
    <source>
        <dbReference type="SAM" id="MobiDB-lite"/>
    </source>
</evidence>
<feature type="domain" description="HTH cro/C1-type" evidence="5">
    <location>
        <begin position="22"/>
        <end position="78"/>
    </location>
</feature>
<dbReference type="PANTHER" id="PTHR19879:SF9">
    <property type="entry name" value="TRANSCRIPTION INITIATION FACTOR TFIID SUBUNIT 5"/>
    <property type="match status" value="1"/>
</dbReference>
<evidence type="ECO:0000313" key="6">
    <source>
        <dbReference type="EMBL" id="GLF94951.1"/>
    </source>
</evidence>
<evidence type="ECO:0000256" key="1">
    <source>
        <dbReference type="ARBA" id="ARBA00022574"/>
    </source>
</evidence>
<dbReference type="SUPFAM" id="SSF47413">
    <property type="entry name" value="lambda repressor-like DNA-binding domains"/>
    <property type="match status" value="1"/>
</dbReference>
<feature type="repeat" description="WD" evidence="3">
    <location>
        <begin position="708"/>
        <end position="749"/>
    </location>
</feature>
<sequence length="1316" mass="140303">MAGRRERPLDREAGPVEAFAYELRGLRAAAGGPTYREMARRAGYSVTTLAAAAGGDQLPSLPVLLAYAAVCGGDPDEWEHRWQEAARALEERTSPVPVRDDDGATPPYRGLSRYESGDRELFFGRDDLVDQLLRTLGDHRFVILTGASGSGKSSLLRAGLIPRLQHADGGTPRCAGIRILTPGDRPAATHAHALTAPGQAPGQAGVAGAPRPGDTVVVVDQFEELFTLCRDPAERTRFLALLRAACEPGSGLRVIAAVRADFYGHCAEHPHLIEVLREAHLLVGPMTPQELRRAVVGPARAAGLIVERELTARIVEETTGRPGALPLMSHALLETWRRRRGRTLTLEAYEAVGGLHGAVADTAEDAYTRLTPAQATHARRILLRLITPGQGARDTRRPAARAELAAENPQDTAAVLEHLTRARLVTLDGDTADLAHEAVITAWPRLRTWIAEDREGLGIHRRLTEAATAWAELDRDEEALYRGTRLAVAAEWAARDGHTADLNPLERDFLDAGTARRDAEQAAAARRARHLRRLSASLALLLLVVTGVSVIAWQQRRVSEQQREKAAAAQRTSLSRQLAAQSTALLDTDPDLASLLALHAHRTAPTRESVAVVHRAAALRLLGERPVPLMGAATAFSPDLRTLAASGGMHETVLHGTVAGSRRIAHPAYAGSVLALAYSPDGATIAAAGDDGTVRLRNAVSGGLRASLTGHTRAVLLLAFSGDGRTLATTGDDATIRLWDPGSGRVRSVLTPATGPTGGVTALALGPDGGTLVTQHADGTVRLWNTRTGRHTVLTRNAVRMTHPVDVPRHPDEWTVLRNGFPLAFDPSGDTLATSHEDGTVRLWDMATRTVRRTLSEHTDRPLWTVFSPDGGTLATVDGEGGGVRLWDVAGGRSFATLGGHSPWGVTALAFGPDSRTLATTDDTSIRRWNVTRPLQCEVKGTTGRFHSLTHRPAGDMLLTSEVSTGPVAPRGNPSRTLRLSHARTCRTRLALDAVEPFALSPDARTLATADDRGTVRLRNTAGGRSRLILHRTAGPPLHLLFSPDGRTLATGDEDTVRLWDPASGALRATIGAGTREFVSFAFSPDSRFLATGGGGAVRLWDAATGRPGRTLSTSVHRDADVTFSPDGRTLAVTTGYFRDITLLDPASGKVRATSRAVRQEFTSLAFSPDSRFLATGGDGVIRLWDAATGSPGRVLSRSDSGEVALAFSPDSRTLATAMTGIPDITLWDTASGVSRGALENDTRSVGKLSFGPGGRTLAVAALDRPVRVWRTDLPGLKESIARICRAAGRDLTLAERAEYLPGGRPGPGCADRAGR</sequence>
<proteinExistence type="predicted"/>
<dbReference type="PANTHER" id="PTHR19879">
    <property type="entry name" value="TRANSCRIPTION INITIATION FACTOR TFIID"/>
    <property type="match status" value="1"/>
</dbReference>
<dbReference type="InterPro" id="IPR027417">
    <property type="entry name" value="P-loop_NTPase"/>
</dbReference>
<feature type="repeat" description="WD" evidence="3">
    <location>
        <begin position="1239"/>
        <end position="1270"/>
    </location>
</feature>
<keyword evidence="1 3" id="KW-0853">WD repeat</keyword>
<comment type="caution">
    <text evidence="6">The sequence shown here is derived from an EMBL/GenBank/DDBJ whole genome shotgun (WGS) entry which is preliminary data.</text>
</comment>
<dbReference type="Pfam" id="PF00400">
    <property type="entry name" value="WD40"/>
    <property type="match status" value="9"/>
</dbReference>
<dbReference type="RefSeq" id="WP_323447034.1">
    <property type="nucleotide sequence ID" value="NZ_BSBI01000004.1"/>
</dbReference>
<organism evidence="6 7">
    <name type="scientific">Streptomyces yaizuensis</name>
    <dbReference type="NCBI Taxonomy" id="2989713"/>
    <lineage>
        <taxon>Bacteria</taxon>
        <taxon>Bacillati</taxon>
        <taxon>Actinomycetota</taxon>
        <taxon>Actinomycetes</taxon>
        <taxon>Kitasatosporales</taxon>
        <taxon>Streptomycetaceae</taxon>
        <taxon>Streptomyces</taxon>
    </lineage>
</organism>
<dbReference type="InterPro" id="IPR010982">
    <property type="entry name" value="Lambda_DNA-bd_dom_sf"/>
</dbReference>
<evidence type="ECO:0000313" key="7">
    <source>
        <dbReference type="Proteomes" id="UP001291653"/>
    </source>
</evidence>
<dbReference type="InterPro" id="IPR001387">
    <property type="entry name" value="Cro/C1-type_HTH"/>
</dbReference>
<keyword evidence="2" id="KW-0677">Repeat</keyword>
<feature type="compositionally biased region" description="Basic and acidic residues" evidence="4">
    <location>
        <begin position="89"/>
        <end position="102"/>
    </location>
</feature>
<dbReference type="InterPro" id="IPR015943">
    <property type="entry name" value="WD40/YVTN_repeat-like_dom_sf"/>
</dbReference>
<dbReference type="SUPFAM" id="SSF52540">
    <property type="entry name" value="P-loop containing nucleoside triphosphate hydrolases"/>
    <property type="match status" value="1"/>
</dbReference>
<name>A0ABQ5NX75_9ACTN</name>
<dbReference type="CDD" id="cd00093">
    <property type="entry name" value="HTH_XRE"/>
    <property type="match status" value="1"/>
</dbReference>
<dbReference type="Gene3D" id="2.130.10.10">
    <property type="entry name" value="YVTN repeat-like/Quinoprotein amine dehydrogenase"/>
    <property type="match status" value="4"/>
</dbReference>
<dbReference type="EMBL" id="BSBI01000004">
    <property type="protein sequence ID" value="GLF94951.1"/>
    <property type="molecule type" value="Genomic_DNA"/>
</dbReference>
<dbReference type="SMART" id="SM00530">
    <property type="entry name" value="HTH_XRE"/>
    <property type="match status" value="1"/>
</dbReference>
<evidence type="ECO:0000256" key="2">
    <source>
        <dbReference type="ARBA" id="ARBA00022737"/>
    </source>
</evidence>